<comment type="caution">
    <text evidence="1">The sequence shown here is derived from an EMBL/GenBank/DDBJ whole genome shotgun (WGS) entry which is preliminary data.</text>
</comment>
<dbReference type="Gene3D" id="1.20.1600.10">
    <property type="entry name" value="Outer membrane efflux proteins (OEP)"/>
    <property type="match status" value="1"/>
</dbReference>
<evidence type="ECO:0000313" key="1">
    <source>
        <dbReference type="EMBL" id="PNF60639.1"/>
    </source>
</evidence>
<dbReference type="AlphaFoldDB" id="A0A2N8RHS5"/>
<name>A0A2N8RHS5_STUST</name>
<dbReference type="EMBL" id="POUM01000003">
    <property type="protein sequence ID" value="PNF60639.1"/>
    <property type="molecule type" value="Genomic_DNA"/>
</dbReference>
<gene>
    <name evidence="1" type="ORF">CXK99_05245</name>
</gene>
<evidence type="ECO:0008006" key="3">
    <source>
        <dbReference type="Google" id="ProtNLM"/>
    </source>
</evidence>
<dbReference type="SUPFAM" id="SSF56954">
    <property type="entry name" value="Outer membrane efflux proteins (OEP)"/>
    <property type="match status" value="1"/>
</dbReference>
<protein>
    <recommendedName>
        <fullName evidence="3">TolC family protein</fullName>
    </recommendedName>
</protein>
<dbReference type="Proteomes" id="UP000236003">
    <property type="component" value="Unassembled WGS sequence"/>
</dbReference>
<organism evidence="1 2">
    <name type="scientific">Stutzerimonas stutzeri</name>
    <name type="common">Pseudomonas stutzeri</name>
    <dbReference type="NCBI Taxonomy" id="316"/>
    <lineage>
        <taxon>Bacteria</taxon>
        <taxon>Pseudomonadati</taxon>
        <taxon>Pseudomonadota</taxon>
        <taxon>Gammaproteobacteria</taxon>
        <taxon>Pseudomonadales</taxon>
        <taxon>Pseudomonadaceae</taxon>
        <taxon>Stutzerimonas</taxon>
    </lineage>
</organism>
<dbReference type="GO" id="GO:0016020">
    <property type="term" value="C:membrane"/>
    <property type="evidence" value="ECO:0007669"/>
    <property type="project" value="UniProtKB-SubCell"/>
</dbReference>
<accession>A0A2N8RHS5</accession>
<dbReference type="GO" id="GO:0015562">
    <property type="term" value="F:efflux transmembrane transporter activity"/>
    <property type="evidence" value="ECO:0007669"/>
    <property type="project" value="InterPro"/>
</dbReference>
<proteinExistence type="predicted"/>
<reference evidence="1 2" key="1">
    <citation type="submission" date="2018-01" db="EMBL/GenBank/DDBJ databases">
        <title>Denitrification phenotypes of diverse strains of Pseudomonas stutzeri.</title>
        <authorList>
            <person name="Milligan D.A."/>
            <person name="Bergaust L."/>
            <person name="Bakken L.R."/>
            <person name="Frostegard A."/>
        </authorList>
    </citation>
    <scope>NUCLEOTIDE SEQUENCE [LARGE SCALE GENOMIC DNA]</scope>
    <source>
        <strain evidence="1 2">CCUG 44592</strain>
    </source>
</reference>
<evidence type="ECO:0000313" key="2">
    <source>
        <dbReference type="Proteomes" id="UP000236003"/>
    </source>
</evidence>
<sequence>MGAAQGEEVLMLRACASVLLLCTALVARAEVLPLSTLLEGAEASASVRAVDAELAALKALQQQREAEAGWQWFASAGAGHYRELVTDDLRDDYYGRDLALGLRHPLLGSLHRQLDAIRNVESDRVQQQARRELYRLEQRLALRGAYADWWRAQQEQQWCRSIAGSAEQARSRLAERVRGRWLLASEARLLDARWQALEQKCAGNQLVLDETRFSLQALAGRPIEPRHQAGAEALALSAQPVDAWLQSLEAHPRLQQRREQLRRAEQNRELPWYAGVDSNFSVAQSYEDRNGSSKPGNGLVASINLSTPFDPLGYRRARGDEGEARQQSAQAQLEAEREQMVLALAQALRAQRLAADEMSQARGQLEAAALALHEQRLRREGKIDQAFLGAITAELEQGYAELRLIAAWHGLWLREAALRLFVEETGAASALLGPLKADWPGQGKTTDQSTAVQKDAWRQGVYVWDSRSLLDPNTRSEALQALQAAGMQRVHLGLSAAQVAEPTKLRSQLSDALRDAHARGLEVTLLLGDPQWILPEPRHDLVDLLKTLAPLPFDALHLDLEVEQLGWPVPPARLRDWMDTLEAVTRVSPWPLELSSHHRWFAQPAAGEYCVPCRLQQRGVRQVSLMIYTRNPERSAELADGIARRWPGLRFRLAQSVEPQLSAQESWKGASRLQLEKQVMNWRHRLQAVSVTGIDWQDWSYFPH</sequence>